<dbReference type="SUPFAM" id="SSF47413">
    <property type="entry name" value="lambda repressor-like DNA-binding domains"/>
    <property type="match status" value="1"/>
</dbReference>
<dbReference type="STRING" id="1869.MB27_29790"/>
<sequence>MPRRTLGIALRKARENAKVTMAEAAGVIGQTVQSLRRIERGTVSTPKGKVTLLCMRYGVPDSTRAVLEELAGETRSKGWWHSYGDAVPTWFELYVALEQTADRLRTFEPWLIPGLLQDAAYMETAILAVDPDLTPEQLAARVEVRRSRQRQLTRASPQPSRLEVIIAESALRVALPEGVMRSQLRHLLRVAGLSNVSVRVLPLSVGLHRASQISGFVLLDFPLENGHRPPSTIYLESQIQGMYLDRPQDLNRYRQVWKGLDATALDQSRSAALMSRRLKELSDSEC</sequence>
<evidence type="ECO:0000313" key="2">
    <source>
        <dbReference type="EMBL" id="KHD74257.1"/>
    </source>
</evidence>
<dbReference type="AlphaFoldDB" id="A0A0A6X2E4"/>
<gene>
    <name evidence="2" type="ORF">MB27_29790</name>
</gene>
<dbReference type="InterPro" id="IPR001387">
    <property type="entry name" value="Cro/C1-type_HTH"/>
</dbReference>
<comment type="caution">
    <text evidence="2">The sequence shown here is derived from an EMBL/GenBank/DDBJ whole genome shotgun (WGS) entry which is preliminary data.</text>
</comment>
<dbReference type="InterPro" id="IPR043917">
    <property type="entry name" value="DUF5753"/>
</dbReference>
<organism evidence="2 3">
    <name type="scientific">Actinoplanes utahensis</name>
    <dbReference type="NCBI Taxonomy" id="1869"/>
    <lineage>
        <taxon>Bacteria</taxon>
        <taxon>Bacillati</taxon>
        <taxon>Actinomycetota</taxon>
        <taxon>Actinomycetes</taxon>
        <taxon>Micromonosporales</taxon>
        <taxon>Micromonosporaceae</taxon>
        <taxon>Actinoplanes</taxon>
    </lineage>
</organism>
<dbReference type="CDD" id="cd00093">
    <property type="entry name" value="HTH_XRE"/>
    <property type="match status" value="1"/>
</dbReference>
<accession>A0A0A6X2E4</accession>
<feature type="domain" description="HTH cro/C1-type" evidence="1">
    <location>
        <begin position="10"/>
        <end position="66"/>
    </location>
</feature>
<dbReference type="SMART" id="SM00530">
    <property type="entry name" value="HTH_XRE"/>
    <property type="match status" value="1"/>
</dbReference>
<dbReference type="Gene3D" id="1.10.260.40">
    <property type="entry name" value="lambda repressor-like DNA-binding domains"/>
    <property type="match status" value="1"/>
</dbReference>
<dbReference type="Pfam" id="PF13560">
    <property type="entry name" value="HTH_31"/>
    <property type="match status" value="1"/>
</dbReference>
<protein>
    <recommendedName>
        <fullName evidence="1">HTH cro/C1-type domain-containing protein</fullName>
    </recommendedName>
</protein>
<evidence type="ECO:0000259" key="1">
    <source>
        <dbReference type="PROSITE" id="PS50943"/>
    </source>
</evidence>
<dbReference type="Proteomes" id="UP000054537">
    <property type="component" value="Unassembled WGS sequence"/>
</dbReference>
<dbReference type="GO" id="GO:0003677">
    <property type="term" value="F:DNA binding"/>
    <property type="evidence" value="ECO:0007669"/>
    <property type="project" value="InterPro"/>
</dbReference>
<evidence type="ECO:0000313" key="3">
    <source>
        <dbReference type="Proteomes" id="UP000054537"/>
    </source>
</evidence>
<name>A0A0A6X2E4_ACTUT</name>
<keyword evidence="3" id="KW-1185">Reference proteome</keyword>
<dbReference type="PROSITE" id="PS50943">
    <property type="entry name" value="HTH_CROC1"/>
    <property type="match status" value="1"/>
</dbReference>
<dbReference type="Pfam" id="PF19054">
    <property type="entry name" value="DUF5753"/>
    <property type="match status" value="1"/>
</dbReference>
<dbReference type="EMBL" id="JRTT01000049">
    <property type="protein sequence ID" value="KHD74257.1"/>
    <property type="molecule type" value="Genomic_DNA"/>
</dbReference>
<proteinExistence type="predicted"/>
<reference evidence="2 3" key="1">
    <citation type="submission" date="2014-10" db="EMBL/GenBank/DDBJ databases">
        <title>Draft genome sequence of Actinoplanes utahensis NRRL 12052.</title>
        <authorList>
            <person name="Velasco-Bucheli B."/>
            <person name="del Cerro C."/>
            <person name="Hormigo D."/>
            <person name="Garcia J.L."/>
            <person name="Acebal C."/>
            <person name="Arroyo M."/>
            <person name="de la Mata I."/>
        </authorList>
    </citation>
    <scope>NUCLEOTIDE SEQUENCE [LARGE SCALE GENOMIC DNA]</scope>
    <source>
        <strain evidence="2 3">NRRL 12052</strain>
    </source>
</reference>
<dbReference type="InterPro" id="IPR010982">
    <property type="entry name" value="Lambda_DNA-bd_dom_sf"/>
</dbReference>
<dbReference type="eggNOG" id="COG1396">
    <property type="taxonomic scope" value="Bacteria"/>
</dbReference>